<evidence type="ECO:0000313" key="3">
    <source>
        <dbReference type="Proteomes" id="UP000295252"/>
    </source>
</evidence>
<dbReference type="AlphaFoldDB" id="A0A068V7F5"/>
<sequence>MTEEVSNSGGNKEKKKIDQPLPLKRSSQIQNQVKEQRRKGGGASVWSCVLRKCKIKRDPKG</sequence>
<dbReference type="Proteomes" id="UP000295252">
    <property type="component" value="Chromosome IV"/>
</dbReference>
<accession>A0A068V7F5</accession>
<organism evidence="2 3">
    <name type="scientific">Coffea canephora</name>
    <name type="common">Robusta coffee</name>
    <dbReference type="NCBI Taxonomy" id="49390"/>
    <lineage>
        <taxon>Eukaryota</taxon>
        <taxon>Viridiplantae</taxon>
        <taxon>Streptophyta</taxon>
        <taxon>Embryophyta</taxon>
        <taxon>Tracheophyta</taxon>
        <taxon>Spermatophyta</taxon>
        <taxon>Magnoliopsida</taxon>
        <taxon>eudicotyledons</taxon>
        <taxon>Gunneridae</taxon>
        <taxon>Pentapetalae</taxon>
        <taxon>asterids</taxon>
        <taxon>lamiids</taxon>
        <taxon>Gentianales</taxon>
        <taxon>Rubiaceae</taxon>
        <taxon>Ixoroideae</taxon>
        <taxon>Gardenieae complex</taxon>
        <taxon>Bertiereae - Coffeeae clade</taxon>
        <taxon>Coffeeae</taxon>
        <taxon>Coffea</taxon>
    </lineage>
</organism>
<proteinExistence type="predicted"/>
<protein>
    <submittedName>
        <fullName evidence="2">Uncharacterized protein</fullName>
    </submittedName>
</protein>
<evidence type="ECO:0000313" key="2">
    <source>
        <dbReference type="EMBL" id="CDP16429.1"/>
    </source>
</evidence>
<dbReference type="InParanoid" id="A0A068V7F5"/>
<feature type="compositionally biased region" description="Polar residues" evidence="1">
    <location>
        <begin position="1"/>
        <end position="10"/>
    </location>
</feature>
<reference evidence="3" key="1">
    <citation type="journal article" date="2014" name="Science">
        <title>The coffee genome provides insight into the convergent evolution of caffeine biosynthesis.</title>
        <authorList>
            <person name="Denoeud F."/>
            <person name="Carretero-Paulet L."/>
            <person name="Dereeper A."/>
            <person name="Droc G."/>
            <person name="Guyot R."/>
            <person name="Pietrella M."/>
            <person name="Zheng C."/>
            <person name="Alberti A."/>
            <person name="Anthony F."/>
            <person name="Aprea G."/>
            <person name="Aury J.M."/>
            <person name="Bento P."/>
            <person name="Bernard M."/>
            <person name="Bocs S."/>
            <person name="Campa C."/>
            <person name="Cenci A."/>
            <person name="Combes M.C."/>
            <person name="Crouzillat D."/>
            <person name="Da Silva C."/>
            <person name="Daddiego L."/>
            <person name="De Bellis F."/>
            <person name="Dussert S."/>
            <person name="Garsmeur O."/>
            <person name="Gayraud T."/>
            <person name="Guignon V."/>
            <person name="Jahn K."/>
            <person name="Jamilloux V."/>
            <person name="Joet T."/>
            <person name="Labadie K."/>
            <person name="Lan T."/>
            <person name="Leclercq J."/>
            <person name="Lepelley M."/>
            <person name="Leroy T."/>
            <person name="Li L.T."/>
            <person name="Librado P."/>
            <person name="Lopez L."/>
            <person name="Munoz A."/>
            <person name="Noel B."/>
            <person name="Pallavicini A."/>
            <person name="Perrotta G."/>
            <person name="Poncet V."/>
            <person name="Pot D."/>
            <person name="Priyono X."/>
            <person name="Rigoreau M."/>
            <person name="Rouard M."/>
            <person name="Rozas J."/>
            <person name="Tranchant-Dubreuil C."/>
            <person name="VanBuren R."/>
            <person name="Zhang Q."/>
            <person name="Andrade A.C."/>
            <person name="Argout X."/>
            <person name="Bertrand B."/>
            <person name="de Kochko A."/>
            <person name="Graziosi G."/>
            <person name="Henry R.J."/>
            <person name="Jayarama X."/>
            <person name="Ming R."/>
            <person name="Nagai C."/>
            <person name="Rounsley S."/>
            <person name="Sankoff D."/>
            <person name="Giuliano G."/>
            <person name="Albert V.A."/>
            <person name="Wincker P."/>
            <person name="Lashermes P."/>
        </authorList>
    </citation>
    <scope>NUCLEOTIDE SEQUENCE [LARGE SCALE GENOMIC DNA]</scope>
    <source>
        <strain evidence="3">cv. DH200-94</strain>
    </source>
</reference>
<dbReference type="EMBL" id="HG739209">
    <property type="protein sequence ID" value="CDP16429.1"/>
    <property type="molecule type" value="Genomic_DNA"/>
</dbReference>
<feature type="region of interest" description="Disordered" evidence="1">
    <location>
        <begin position="1"/>
        <end position="42"/>
    </location>
</feature>
<keyword evidence="3" id="KW-1185">Reference proteome</keyword>
<gene>
    <name evidence="2" type="ORF">GSCOC_T00018315001</name>
</gene>
<name>A0A068V7F5_COFCA</name>
<dbReference type="Gramene" id="CDP16429">
    <property type="protein sequence ID" value="CDP16429"/>
    <property type="gene ID" value="GSCOC_T00018315001"/>
</dbReference>
<evidence type="ECO:0000256" key="1">
    <source>
        <dbReference type="SAM" id="MobiDB-lite"/>
    </source>
</evidence>